<dbReference type="AlphaFoldDB" id="A0A3E0K4F3"/>
<gene>
    <name evidence="2" type="ORF">C6P37_09805</name>
</gene>
<dbReference type="Proteomes" id="UP000257014">
    <property type="component" value="Unassembled WGS sequence"/>
</dbReference>
<evidence type="ECO:0000313" key="3">
    <source>
        <dbReference type="Proteomes" id="UP000257014"/>
    </source>
</evidence>
<organism evidence="2 3">
    <name type="scientific">Caldibacillus debilis</name>
    <dbReference type="NCBI Taxonomy" id="301148"/>
    <lineage>
        <taxon>Bacteria</taxon>
        <taxon>Bacillati</taxon>
        <taxon>Bacillota</taxon>
        <taxon>Bacilli</taxon>
        <taxon>Bacillales</taxon>
        <taxon>Bacillaceae</taxon>
        <taxon>Caldibacillus</taxon>
    </lineage>
</organism>
<evidence type="ECO:0000256" key="1">
    <source>
        <dbReference type="SAM" id="MobiDB-lite"/>
    </source>
</evidence>
<comment type="caution">
    <text evidence="2">The sequence shown here is derived from an EMBL/GenBank/DDBJ whole genome shotgun (WGS) entry which is preliminary data.</text>
</comment>
<evidence type="ECO:0000313" key="2">
    <source>
        <dbReference type="EMBL" id="REJ28126.1"/>
    </source>
</evidence>
<dbReference type="EMBL" id="QEWE01000018">
    <property type="protein sequence ID" value="REJ28126.1"/>
    <property type="molecule type" value="Genomic_DNA"/>
</dbReference>
<proteinExistence type="predicted"/>
<name>A0A3E0K4F3_9BACI</name>
<protein>
    <submittedName>
        <fullName evidence="2">Uncharacterized protein</fullName>
    </submittedName>
</protein>
<accession>A0A3E0K4F3</accession>
<sequence>MADGALACRGRAGNSTLRLPSVYGQAEPGHFRKDFFPGCHGTCSAGRDFFHMKGRTLKLGPRFTSGERMKSRILCKKKRAQSRSISGRRCSLDWEQDFTQMGGLDPGKGDAGSLGPPIVLFKKCLETPIRKSEKGKLHRPGTGINIKMKNFPSFHP</sequence>
<feature type="region of interest" description="Disordered" evidence="1">
    <location>
        <begin position="132"/>
        <end position="156"/>
    </location>
</feature>
<reference evidence="2 3" key="1">
    <citation type="submission" date="2018-03" db="EMBL/GenBank/DDBJ databases">
        <authorList>
            <person name="Keele B.F."/>
        </authorList>
    </citation>
    <scope>NUCLEOTIDE SEQUENCE [LARGE SCALE GENOMIC DNA]</scope>
    <source>
        <strain evidence="2">ZCTH4_d</strain>
    </source>
</reference>